<gene>
    <name evidence="1" type="ORF">PM02_15400</name>
</gene>
<evidence type="ECO:0000313" key="2">
    <source>
        <dbReference type="Proteomes" id="UP000027337"/>
    </source>
</evidence>
<dbReference type="GO" id="GO:0030170">
    <property type="term" value="F:pyridoxal phosphate binding"/>
    <property type="evidence" value="ECO:0007669"/>
    <property type="project" value="InterPro"/>
</dbReference>
<evidence type="ECO:0000313" key="1">
    <source>
        <dbReference type="EMBL" id="KAJ02140.1"/>
    </source>
</evidence>
<dbReference type="Pfam" id="PF03473">
    <property type="entry name" value="MOSC"/>
    <property type="match status" value="1"/>
</dbReference>
<dbReference type="AlphaFoldDB" id="A0A061SSD8"/>
<dbReference type="InterPro" id="IPR011037">
    <property type="entry name" value="Pyrv_Knase-like_insert_dom_sf"/>
</dbReference>
<accession>A0A061SSD8</accession>
<keyword evidence="2" id="KW-1185">Reference proteome</keyword>
<dbReference type="InterPro" id="IPR052716">
    <property type="entry name" value="MOSC_domain"/>
</dbReference>
<dbReference type="SUPFAM" id="SSF50800">
    <property type="entry name" value="PK beta-barrel domain-like"/>
    <property type="match status" value="1"/>
</dbReference>
<dbReference type="PANTHER" id="PTHR36930">
    <property type="entry name" value="METAL-SULFUR CLUSTER BIOSYNTHESIS PROTEINS YUAD-RELATED"/>
    <property type="match status" value="1"/>
</dbReference>
<sequence>MPELIPTDHYARITWMGSVPQDRPNIRSQSIETAFASYAGIAGDYHAGLTRASCVRVTSQHPKGTEIRNVRQLSILSAEELDIIAKEIGLEAINPVHLGASLVVEGIDDFTHLPPNSRLQAENGATIVVDMQNGPCNYPAREIENDHPGHGKGFLPAARGRRGVCAWIEREGQISVGDVLRLHIPGQRAWAHK</sequence>
<dbReference type="GeneID" id="72436838"/>
<organism evidence="1 2">
    <name type="scientific">Sulfitobacter mediterraneus</name>
    <dbReference type="NCBI Taxonomy" id="83219"/>
    <lineage>
        <taxon>Bacteria</taxon>
        <taxon>Pseudomonadati</taxon>
        <taxon>Pseudomonadota</taxon>
        <taxon>Alphaproteobacteria</taxon>
        <taxon>Rhodobacterales</taxon>
        <taxon>Roseobacteraceae</taxon>
        <taxon>Sulfitobacter</taxon>
    </lineage>
</organism>
<dbReference type="PROSITE" id="PS51340">
    <property type="entry name" value="MOSC"/>
    <property type="match status" value="1"/>
</dbReference>
<dbReference type="InterPro" id="IPR005302">
    <property type="entry name" value="MoCF_Sase_C"/>
</dbReference>
<dbReference type="eggNOG" id="COG2258">
    <property type="taxonomic scope" value="Bacteria"/>
</dbReference>
<protein>
    <submittedName>
        <fullName evidence="1">Sulfurase</fullName>
    </submittedName>
</protein>
<dbReference type="Gene3D" id="2.40.33.20">
    <property type="entry name" value="PK beta-barrel domain-like"/>
    <property type="match status" value="1"/>
</dbReference>
<dbReference type="Proteomes" id="UP000027337">
    <property type="component" value="Unassembled WGS sequence"/>
</dbReference>
<comment type="caution">
    <text evidence="1">The sequence shown here is derived from an EMBL/GenBank/DDBJ whole genome shotgun (WGS) entry which is preliminary data.</text>
</comment>
<proteinExistence type="predicted"/>
<dbReference type="RefSeq" id="WP_037910211.1">
    <property type="nucleotide sequence ID" value="NZ_CP068998.1"/>
</dbReference>
<name>A0A061SSD8_9RHOB</name>
<dbReference type="PANTHER" id="PTHR36930:SF1">
    <property type="entry name" value="MOSC DOMAIN-CONTAINING PROTEIN"/>
    <property type="match status" value="1"/>
</dbReference>
<dbReference type="GO" id="GO:0030151">
    <property type="term" value="F:molybdenum ion binding"/>
    <property type="evidence" value="ECO:0007669"/>
    <property type="project" value="InterPro"/>
</dbReference>
<dbReference type="EMBL" id="JEMU01000014">
    <property type="protein sequence ID" value="KAJ02140.1"/>
    <property type="molecule type" value="Genomic_DNA"/>
</dbReference>
<dbReference type="STRING" id="83219.PM02_15400"/>
<reference evidence="1 2" key="1">
    <citation type="journal article" date="2014" name="Genome Announc.">
        <title>Draft Genome Sequences of Two Isolates of the Roseobacter Group, Sulfitobacter sp. Strains 3SOLIMAR09 and 1FIGIMAR09, from Harbors of Mallorca Island (Mediterranean Sea).</title>
        <authorList>
            <person name="Mas-Llado M."/>
            <person name="Pina-Villalonga J.M."/>
            <person name="Brunet-Galmes I."/>
            <person name="Nogales B."/>
            <person name="Bosch R."/>
        </authorList>
    </citation>
    <scope>NUCLEOTIDE SEQUENCE [LARGE SCALE GENOMIC DNA]</scope>
    <source>
        <strain evidence="1 2">1FIGIMAR09</strain>
    </source>
</reference>
<dbReference type="GO" id="GO:0003824">
    <property type="term" value="F:catalytic activity"/>
    <property type="evidence" value="ECO:0007669"/>
    <property type="project" value="InterPro"/>
</dbReference>